<keyword evidence="2" id="KW-0378">Hydrolase</keyword>
<evidence type="ECO:0000256" key="1">
    <source>
        <dbReference type="SAM" id="Phobius"/>
    </source>
</evidence>
<keyword evidence="1" id="KW-1133">Transmembrane helix</keyword>
<dbReference type="GO" id="GO:0016787">
    <property type="term" value="F:hydrolase activity"/>
    <property type="evidence" value="ECO:0007669"/>
    <property type="project" value="UniProtKB-KW"/>
</dbReference>
<organism evidence="2 3">
    <name type="scientific">Methylocystis hirsuta</name>
    <dbReference type="NCBI Taxonomy" id="369798"/>
    <lineage>
        <taxon>Bacteria</taxon>
        <taxon>Pseudomonadati</taxon>
        <taxon>Pseudomonadota</taxon>
        <taxon>Alphaproteobacteria</taxon>
        <taxon>Hyphomicrobiales</taxon>
        <taxon>Methylocystaceae</taxon>
        <taxon>Methylocystis</taxon>
    </lineage>
</organism>
<proteinExistence type="predicted"/>
<dbReference type="GO" id="GO:0008556">
    <property type="term" value="F:P-type potassium transmembrane transporter activity"/>
    <property type="evidence" value="ECO:0007669"/>
    <property type="project" value="InterPro"/>
</dbReference>
<comment type="caution">
    <text evidence="2">The sequence shown here is derived from an EMBL/GenBank/DDBJ whole genome shotgun (WGS) entry which is preliminary data.</text>
</comment>
<accession>A0A3M9XKJ0</accession>
<reference evidence="2 3" key="1">
    <citation type="submission" date="2018-08" db="EMBL/GenBank/DDBJ databases">
        <title>Genome sequence of Methylocystis hirsuta CSC1, a methanotroph able to accumulate PHAs.</title>
        <authorList>
            <person name="Bordel S."/>
            <person name="Rodriguez E."/>
            <person name="Gancedo J."/>
            <person name="Munoz R."/>
        </authorList>
    </citation>
    <scope>NUCLEOTIDE SEQUENCE [LARGE SCALE GENOMIC DNA]</scope>
    <source>
        <strain evidence="2 3">CSC1</strain>
    </source>
</reference>
<dbReference type="NCBIfam" id="TIGR02115">
    <property type="entry name" value="potass_kdpF"/>
    <property type="match status" value="1"/>
</dbReference>
<sequence length="40" mass="4492">MRGPAGAFRENRMFEPVIGLIVAVLLGTYLAYTLLHPEKF</sequence>
<dbReference type="RefSeq" id="WP_148043017.1">
    <property type="nucleotide sequence ID" value="NZ_QWDD01000001.1"/>
</dbReference>
<evidence type="ECO:0000313" key="3">
    <source>
        <dbReference type="Proteomes" id="UP000268623"/>
    </source>
</evidence>
<dbReference type="InterPro" id="IPR011726">
    <property type="entry name" value="KdpF"/>
</dbReference>
<keyword evidence="1" id="KW-0812">Transmembrane</keyword>
<keyword evidence="3" id="KW-1185">Reference proteome</keyword>
<dbReference type="EMBL" id="QWDD01000001">
    <property type="protein sequence ID" value="RNJ48803.1"/>
    <property type="molecule type" value="Genomic_DNA"/>
</dbReference>
<gene>
    <name evidence="2" type="primary">kdpF</name>
    <name evidence="2" type="ORF">D1O30_03340</name>
</gene>
<dbReference type="EC" id="3.6.3.12" evidence="2"/>
<dbReference type="Pfam" id="PF09604">
    <property type="entry name" value="Potass_KdpF"/>
    <property type="match status" value="1"/>
</dbReference>
<evidence type="ECO:0000313" key="2">
    <source>
        <dbReference type="EMBL" id="RNJ48803.1"/>
    </source>
</evidence>
<protein>
    <submittedName>
        <fullName evidence="2">K(+)-transporting ATPase subunit F</fullName>
        <ecNumber evidence="2">3.6.3.12</ecNumber>
    </submittedName>
</protein>
<name>A0A3M9XKJ0_9HYPH</name>
<dbReference type="AlphaFoldDB" id="A0A3M9XKJ0"/>
<keyword evidence="1" id="KW-0472">Membrane</keyword>
<dbReference type="GO" id="GO:0005886">
    <property type="term" value="C:plasma membrane"/>
    <property type="evidence" value="ECO:0007669"/>
    <property type="project" value="InterPro"/>
</dbReference>
<dbReference type="Proteomes" id="UP000268623">
    <property type="component" value="Unassembled WGS sequence"/>
</dbReference>
<feature type="transmembrane region" description="Helical" evidence="1">
    <location>
        <begin position="17"/>
        <end position="35"/>
    </location>
</feature>